<feature type="region of interest" description="Disordered" evidence="1">
    <location>
        <begin position="44"/>
        <end position="89"/>
    </location>
</feature>
<evidence type="ECO:0000313" key="2">
    <source>
        <dbReference type="EMBL" id="KAK7280760.1"/>
    </source>
</evidence>
<sequence>MDAVLKAENTVAPNNRKKKFIANPSGTSNAGLLKSIHHSQSSFLYQQNQQPPLLPLPTVNSPLIRPQTSTRRSRRNRNKNNMSQSKEVTPVVSFRPVNYGFRFESENMDSMGWVFNLSPPPSSLPLPKFCLGRSKLN</sequence>
<keyword evidence="3" id="KW-1185">Reference proteome</keyword>
<gene>
    <name evidence="2" type="ORF">RJT34_25827</name>
</gene>
<dbReference type="Proteomes" id="UP001359559">
    <property type="component" value="Unassembled WGS sequence"/>
</dbReference>
<name>A0AAN9FQK9_CLITE</name>
<accession>A0AAN9FQK9</accession>
<dbReference type="EMBL" id="JAYKXN010000006">
    <property type="protein sequence ID" value="KAK7280760.1"/>
    <property type="molecule type" value="Genomic_DNA"/>
</dbReference>
<reference evidence="2 3" key="1">
    <citation type="submission" date="2024-01" db="EMBL/GenBank/DDBJ databases">
        <title>The genomes of 5 underutilized Papilionoideae crops provide insights into root nodulation and disease resistance.</title>
        <authorList>
            <person name="Yuan L."/>
        </authorList>
    </citation>
    <scope>NUCLEOTIDE SEQUENCE [LARGE SCALE GENOMIC DNA]</scope>
    <source>
        <strain evidence="2">LY-2023</strain>
        <tissue evidence="2">Leaf</tissue>
    </source>
</reference>
<protein>
    <submittedName>
        <fullName evidence="2">Uncharacterized protein</fullName>
    </submittedName>
</protein>
<organism evidence="2 3">
    <name type="scientific">Clitoria ternatea</name>
    <name type="common">Butterfly pea</name>
    <dbReference type="NCBI Taxonomy" id="43366"/>
    <lineage>
        <taxon>Eukaryota</taxon>
        <taxon>Viridiplantae</taxon>
        <taxon>Streptophyta</taxon>
        <taxon>Embryophyta</taxon>
        <taxon>Tracheophyta</taxon>
        <taxon>Spermatophyta</taxon>
        <taxon>Magnoliopsida</taxon>
        <taxon>eudicotyledons</taxon>
        <taxon>Gunneridae</taxon>
        <taxon>Pentapetalae</taxon>
        <taxon>rosids</taxon>
        <taxon>fabids</taxon>
        <taxon>Fabales</taxon>
        <taxon>Fabaceae</taxon>
        <taxon>Papilionoideae</taxon>
        <taxon>50 kb inversion clade</taxon>
        <taxon>NPAAA clade</taxon>
        <taxon>indigoferoid/millettioid clade</taxon>
        <taxon>Phaseoleae</taxon>
        <taxon>Clitoria</taxon>
    </lineage>
</organism>
<comment type="caution">
    <text evidence="2">The sequence shown here is derived from an EMBL/GenBank/DDBJ whole genome shotgun (WGS) entry which is preliminary data.</text>
</comment>
<dbReference type="AlphaFoldDB" id="A0AAN9FQK9"/>
<evidence type="ECO:0000256" key="1">
    <source>
        <dbReference type="SAM" id="MobiDB-lite"/>
    </source>
</evidence>
<evidence type="ECO:0000313" key="3">
    <source>
        <dbReference type="Proteomes" id="UP001359559"/>
    </source>
</evidence>
<proteinExistence type="predicted"/>